<dbReference type="SMART" id="SM00369">
    <property type="entry name" value="LRR_TYP"/>
    <property type="match status" value="12"/>
</dbReference>
<dbReference type="PANTHER" id="PTHR48060">
    <property type="entry name" value="DNA DAMAGE-REPAIR/TOLERATION PROTEIN DRT100"/>
    <property type="match status" value="1"/>
</dbReference>
<feature type="domain" description="Leucine-rich repeat-containing N-terminal plant-type" evidence="8">
    <location>
        <begin position="488"/>
        <end position="499"/>
    </location>
</feature>
<evidence type="ECO:0000313" key="9">
    <source>
        <dbReference type="EMBL" id="CAE0403530.1"/>
    </source>
</evidence>
<accession>A0A7S3KX28</accession>
<evidence type="ECO:0000256" key="6">
    <source>
        <dbReference type="SAM" id="MobiDB-lite"/>
    </source>
</evidence>
<keyword evidence="5" id="KW-0677">Repeat</keyword>
<dbReference type="GO" id="GO:0005886">
    <property type="term" value="C:plasma membrane"/>
    <property type="evidence" value="ECO:0007669"/>
    <property type="project" value="UniProtKB-SubCell"/>
</dbReference>
<organism evidence="9">
    <name type="scientific">Amphora coffeiformis</name>
    <dbReference type="NCBI Taxonomy" id="265554"/>
    <lineage>
        <taxon>Eukaryota</taxon>
        <taxon>Sar</taxon>
        <taxon>Stramenopiles</taxon>
        <taxon>Ochrophyta</taxon>
        <taxon>Bacillariophyta</taxon>
        <taxon>Bacillariophyceae</taxon>
        <taxon>Bacillariophycidae</taxon>
        <taxon>Thalassiophysales</taxon>
        <taxon>Catenulaceae</taxon>
        <taxon>Amphora</taxon>
    </lineage>
</organism>
<feature type="signal peptide" evidence="7">
    <location>
        <begin position="1"/>
        <end position="19"/>
    </location>
</feature>
<evidence type="ECO:0000256" key="1">
    <source>
        <dbReference type="ARBA" id="ARBA00004236"/>
    </source>
</evidence>
<feature type="domain" description="Leucine-rich repeat-containing N-terminal plant-type" evidence="8">
    <location>
        <begin position="44"/>
        <end position="60"/>
    </location>
</feature>
<comment type="subcellular location">
    <subcellularLocation>
        <location evidence="1">Cell membrane</location>
    </subcellularLocation>
</comment>
<evidence type="ECO:0000256" key="3">
    <source>
        <dbReference type="ARBA" id="ARBA00022614"/>
    </source>
</evidence>
<feature type="region of interest" description="Disordered" evidence="6">
    <location>
        <begin position="418"/>
        <end position="440"/>
    </location>
</feature>
<keyword evidence="3" id="KW-0433">Leucine-rich repeat</keyword>
<evidence type="ECO:0000256" key="4">
    <source>
        <dbReference type="ARBA" id="ARBA00022729"/>
    </source>
</evidence>
<dbReference type="SUPFAM" id="SSF52058">
    <property type="entry name" value="L domain-like"/>
    <property type="match status" value="6"/>
</dbReference>
<dbReference type="FunFam" id="3.80.10.10:FF:000041">
    <property type="entry name" value="LRR receptor-like serine/threonine-protein kinase ERECTA"/>
    <property type="match status" value="2"/>
</dbReference>
<proteinExistence type="predicted"/>
<evidence type="ECO:0000256" key="7">
    <source>
        <dbReference type="SAM" id="SignalP"/>
    </source>
</evidence>
<dbReference type="InterPro" id="IPR053211">
    <property type="entry name" value="DNA_repair-toleration"/>
</dbReference>
<dbReference type="InterPro" id="IPR001611">
    <property type="entry name" value="Leu-rich_rpt"/>
</dbReference>
<dbReference type="FunFam" id="3.80.10.10:FF:000383">
    <property type="entry name" value="Leucine-rich repeat receptor protein kinase EMS1"/>
    <property type="match status" value="2"/>
</dbReference>
<dbReference type="PANTHER" id="PTHR48060:SF21">
    <property type="entry name" value="L DOMAIN-LIKE PROTEIN"/>
    <property type="match status" value="1"/>
</dbReference>
<reference evidence="9" key="1">
    <citation type="submission" date="2021-01" db="EMBL/GenBank/DDBJ databases">
        <authorList>
            <person name="Corre E."/>
            <person name="Pelletier E."/>
            <person name="Niang G."/>
            <person name="Scheremetjew M."/>
            <person name="Finn R."/>
            <person name="Kale V."/>
            <person name="Holt S."/>
            <person name="Cochrane G."/>
            <person name="Meng A."/>
            <person name="Brown T."/>
            <person name="Cohen L."/>
        </authorList>
    </citation>
    <scope>NUCLEOTIDE SEQUENCE</scope>
    <source>
        <strain evidence="9">CCMP127</strain>
    </source>
</reference>
<sequence>MMLLRWLFFCHLAILSSHAARTEREILDQFFADTAGVQWISRDNWATVSPICTWYGVTCNDPNADEGVVSIDLPSNNVARKVTPQLYQMPYLRLLNLQDNPIQDASLEGLALVNAADATDLGTPSPLEVIDFSECLLTHVTGIRHASPTLMELRLTKNQLSFFPSDIYQLTHLRKLYVNYNPMRGVIGSQIGQLRELQEFYAYSNHLTGQLPTEIGLLDKVTVFTLANNQLSGTIPTEVNNMLNLEVFSLHGGTADDVGESAMGSMEGPTVDRTGLTGPIPSFSDAPRLSKLFLADNAFTGALPEDFLAHNQLTEEYILINLRNNQLTGGIPAVLRRFSTLNLDLVGNQLTNEIPAYMCTRSQWMNGLVASYGCDAILCHAGSYNDHGQQTSDETPCKPCPPSTSDAEAAFLLGATSCSTSTSQGPEEVGGGTATDSGGLPTVDPARVLMNLYLQTDGQRWEQKSGWDVLDAFLSSSTNTNQVPLDQVNYCRFYGVFCDNQGNVEILTLSNNRLRGTVPADLFRLPRLLSVDMSFNRIDLDFSRPTSEGGGLAVLQYAVDLERLKLSHTSLTRVDGISHGAASLTGLFLDGTDLEEAFPQEIYALTNLDTLHLEASYLTGELSTRIGQLSSLKRLNLNENQIGGTLPSELGLLTSLEYLDLSENDFTGVLPSELENMRSLLSLRINGARGGLGGPLLPFARQPNIRELELAYNVFTGAIPSNLLASTDRANQVTIRLTGNNLNGAIPESLATFSEMNLQVEDNQISGIPSSLCVMSLWMEGEVGRTSPNPCDAILCPPSTWSPHGKASPALNLVCQDCPGNAFYGETVCETGDVQKSRETEILDELFLATGGRYWNQTHTNWTKPGIPICQREGVICTGTDDPNTGVTELRLSQFGLRGTIPSSIYELSSLRRLALSWNAVELNFTGIGDAKGLEVIQLSGTKVESLSGIESASEILYEVHIAEAGLEGTFPSELLQATTIRSLFLSDNRFTGTIPSEISQLTDLTILKLDGNELTGEIPREIGGLRKMETLHLQNNKIFGLIPSDLGKMTLLQDLDMSSQRGELKLTGPLYPFTNNSALTSVNFAGNFLAGLLPADLLQSVDKSIPISVNLAGNLLAGSIPAEYDSFDALTIDLSNNMIDTIPRVLCDNVGWMGGAPVGTTTCDFILCPPKTTSSFGRATASEACRPCAYAGQSPYFGSTQCDSVPLDDERDVLVEFYRATGGDLWVYKENWNTVLNVCTWYGIICTEDFSVSEIRLENNGLENENGDTDIIGLLGRLTNLRAVDLKGNNLILTLEGVPDGSELVSLRLSSTGLESLEGIGKAKKLVSFHAVDCGISGTIPDELFGLENLEELYLSFNSFNGTLSPEIGNLSNLEQLIMYSNMLSGTIPDELTDLSNLRELVLGKNMLWGSIPSRISLMKNLEQVSFQDQQGRELIDGRLPDFAAAQNLWYVDFSSNDLTGPMPDTFMSGMKMFNASMMILLRENELTGTLPTSLLNFQDLFIDLGGNRIDSLAPAFCLKKGWMYDGVGTVGCDALLCPKGFYSESGRQDTPDKPCKSCEGGGAQFLGQTRCQFFESEREILTRFFQATGGTHWPNAESWGSNTPICSWNGVRCEGDQQDDYGVYKIDLSYNGLVGTVPVDLWSLPRLTELNLRGNDGLSVRFLGMSSETTVIEVLDLANTRVESLNGIEEARHLRELNVEEAGLGGTFPVEVLELHETLETLHLSWNMLVGTIPLAIDRLSLLTDLQIAGNDFHGTLPSGIGVLENLEKIRIDETLISGILPAKELSYLPRLQSFSASRDVKSGRKIVGHLPSFDRVPALESLFLNGQDITGSIPSNFLSSSIYAREIILTNNEITGTVPLELDTHENINLEIAGNMISSLPQAFCDNGSWMRGTVGELNNSCDAILCAPGTFSRYGRAAGKEDSCLPCDDQNVMVAPYFGSITCEAPADQRSILLELFESCQGRQWYRNDYWASSADVCDWYGVGCDNGEVVLINLDSNNLRGRVPSSIFRLPKLQVLWLNSNRVTVDFTNIYQATNLLDLRLDSTGLRTIEGIGQARSLTALSLAFNGIRGRFPAEIFQLGNLRYLAMNSNVMTGLLPNVFGNLRYLRTLKLDRNIFVGPVPPLEESPALTQVYLGSNELSGTIPHNLLGGLASQAPTVHIDLSRNRLEGSVPESLSRFEKMVLDLTQNAITEIPSELCSKSEWNEGSVGKYGCDAILCPVQTSNAAGRRQDSLPCTTCLENDSNHLGQAVCGGTTSAAMGIVLSSTWYLSIAVALFISV</sequence>
<keyword evidence="4 7" id="KW-0732">Signal</keyword>
<keyword evidence="2" id="KW-0472">Membrane</keyword>
<dbReference type="Pfam" id="PF13516">
    <property type="entry name" value="LRR_6"/>
    <property type="match status" value="1"/>
</dbReference>
<feature type="domain" description="Leucine-rich repeat-containing N-terminal plant-type" evidence="8">
    <location>
        <begin position="1579"/>
        <end position="1615"/>
    </location>
</feature>
<dbReference type="Gene3D" id="3.80.10.10">
    <property type="entry name" value="Ribonuclease Inhibitor"/>
    <property type="match status" value="8"/>
</dbReference>
<dbReference type="InterPro" id="IPR032675">
    <property type="entry name" value="LRR_dom_sf"/>
</dbReference>
<dbReference type="Pfam" id="PF13855">
    <property type="entry name" value="LRR_8"/>
    <property type="match status" value="2"/>
</dbReference>
<gene>
    <name evidence="9" type="ORF">ACOF00016_LOCUS1727</name>
</gene>
<feature type="domain" description="Leucine-rich repeat-containing N-terminal plant-type" evidence="8">
    <location>
        <begin position="1952"/>
        <end position="1990"/>
    </location>
</feature>
<name>A0A7S3KX28_9STRA</name>
<evidence type="ECO:0000259" key="8">
    <source>
        <dbReference type="Pfam" id="PF08263"/>
    </source>
</evidence>
<dbReference type="EMBL" id="HBIM01001975">
    <property type="protein sequence ID" value="CAE0403530.1"/>
    <property type="molecule type" value="Transcribed_RNA"/>
</dbReference>
<feature type="domain" description="Leucine-rich repeat-containing N-terminal plant-type" evidence="8">
    <location>
        <begin position="1209"/>
        <end position="1248"/>
    </location>
</feature>
<dbReference type="InterPro" id="IPR013210">
    <property type="entry name" value="LRR_N_plant-typ"/>
</dbReference>
<dbReference type="InterPro" id="IPR003591">
    <property type="entry name" value="Leu-rich_rpt_typical-subtyp"/>
</dbReference>
<dbReference type="Pfam" id="PF00560">
    <property type="entry name" value="LRR_1"/>
    <property type="match status" value="3"/>
</dbReference>
<evidence type="ECO:0000256" key="2">
    <source>
        <dbReference type="ARBA" id="ARBA00022475"/>
    </source>
</evidence>
<keyword evidence="2" id="KW-1003">Cell membrane</keyword>
<feature type="chain" id="PRO_5031319343" description="Leucine-rich repeat-containing N-terminal plant-type domain-containing protein" evidence="7">
    <location>
        <begin position="20"/>
        <end position="2284"/>
    </location>
</feature>
<dbReference type="Pfam" id="PF08263">
    <property type="entry name" value="LRRNT_2"/>
    <property type="match status" value="5"/>
</dbReference>
<evidence type="ECO:0000256" key="5">
    <source>
        <dbReference type="ARBA" id="ARBA00022737"/>
    </source>
</evidence>
<protein>
    <recommendedName>
        <fullName evidence="8">Leucine-rich repeat-containing N-terminal plant-type domain-containing protein</fullName>
    </recommendedName>
</protein>